<gene>
    <name evidence="1" type="ORF">WN48_07905</name>
</gene>
<evidence type="ECO:0000313" key="2">
    <source>
        <dbReference type="Proteomes" id="UP000250275"/>
    </source>
</evidence>
<evidence type="ECO:0000313" key="1">
    <source>
        <dbReference type="EMBL" id="OAD54385.1"/>
    </source>
</evidence>
<dbReference type="AlphaFoldDB" id="A0A310SBD3"/>
<accession>A0A310SBD3</accession>
<keyword evidence="2" id="KW-1185">Reference proteome</keyword>
<protein>
    <submittedName>
        <fullName evidence="1">Uncharacterized protein</fullName>
    </submittedName>
</protein>
<proteinExistence type="predicted"/>
<organism evidence="1 2">
    <name type="scientific">Eufriesea mexicana</name>
    <dbReference type="NCBI Taxonomy" id="516756"/>
    <lineage>
        <taxon>Eukaryota</taxon>
        <taxon>Metazoa</taxon>
        <taxon>Ecdysozoa</taxon>
        <taxon>Arthropoda</taxon>
        <taxon>Hexapoda</taxon>
        <taxon>Insecta</taxon>
        <taxon>Pterygota</taxon>
        <taxon>Neoptera</taxon>
        <taxon>Endopterygota</taxon>
        <taxon>Hymenoptera</taxon>
        <taxon>Apocrita</taxon>
        <taxon>Aculeata</taxon>
        <taxon>Apoidea</taxon>
        <taxon>Anthophila</taxon>
        <taxon>Apidae</taxon>
        <taxon>Eufriesea</taxon>
    </lineage>
</organism>
<name>A0A310SBD3_9HYME</name>
<dbReference type="EMBL" id="KQ764772">
    <property type="protein sequence ID" value="OAD54385.1"/>
    <property type="molecule type" value="Genomic_DNA"/>
</dbReference>
<reference evidence="1 2" key="1">
    <citation type="submission" date="2015-07" db="EMBL/GenBank/DDBJ databases">
        <title>The genome of Eufriesea mexicana.</title>
        <authorList>
            <person name="Pan H."/>
            <person name="Kapheim K."/>
        </authorList>
    </citation>
    <scope>NUCLEOTIDE SEQUENCE [LARGE SCALE GENOMIC DNA]</scope>
    <source>
        <strain evidence="1">0111107269</strain>
        <tissue evidence="1">Whole body</tissue>
    </source>
</reference>
<dbReference type="Proteomes" id="UP000250275">
    <property type="component" value="Unassembled WGS sequence"/>
</dbReference>
<sequence>MDVFNSLRWISVGQDETWINEGRVGWEKERKKKGKPKTFVWDGGQDGHGKIENGRSLTNKFQSHAKCYFDEFSCRPIYRGTRDRKWMRQWSLLSSEGQTTGHERRNKTEQDYPLFRYLCPVTLTYGGHVVMNCQPNVGHVFECGKQNSRRKLEVSIDERIKMDIIFENLEWSSHYGFKVEAIYFIAYLQNKSSAKAMNTTTYGK</sequence>